<evidence type="ECO:0000313" key="1">
    <source>
        <dbReference type="EMBL" id="GAP45460.1"/>
    </source>
</evidence>
<evidence type="ECO:0000313" key="2">
    <source>
        <dbReference type="Proteomes" id="UP000053859"/>
    </source>
</evidence>
<proteinExistence type="predicted"/>
<name>A0A0K8PC68_STRAJ</name>
<organism evidence="1 2">
    <name type="scientific">Streptomyces azureus</name>
    <dbReference type="NCBI Taxonomy" id="146537"/>
    <lineage>
        <taxon>Bacteria</taxon>
        <taxon>Bacillati</taxon>
        <taxon>Actinomycetota</taxon>
        <taxon>Actinomycetes</taxon>
        <taxon>Kitasatosporales</taxon>
        <taxon>Streptomycetaceae</taxon>
        <taxon>Streptomyces</taxon>
    </lineage>
</organism>
<gene>
    <name evidence="1" type="ORF">SAZU_0190</name>
</gene>
<keyword evidence="2" id="KW-1185">Reference proteome</keyword>
<reference evidence="1" key="1">
    <citation type="journal article" date="2015" name="Genome Announc.">
        <title>Draft Genome Sequence of Thiostrepton-Producing Streptomyces azureus ATCC 14921.</title>
        <authorList>
            <person name="Sakihara K."/>
            <person name="Maeda J."/>
            <person name="Tashiro K."/>
            <person name="Fujino Y."/>
            <person name="Kuhara S."/>
            <person name="Ohshima T."/>
            <person name="Ogata S."/>
            <person name="Doi K."/>
        </authorList>
    </citation>
    <scope>NUCLEOTIDE SEQUENCE [LARGE SCALE GENOMIC DNA]</scope>
    <source>
        <strain evidence="1">ATCC14921</strain>
    </source>
</reference>
<accession>A0A0K8PC68</accession>
<sequence length="61" mass="6231">MRAPVGASPVLWLVLMHAGVSCGMRDAWRASTVDEAPGPSVFAGSCPGSRVVGDQETCVGT</sequence>
<dbReference type="AlphaFoldDB" id="A0A0K8PC68"/>
<protein>
    <submittedName>
        <fullName evidence="1">Uncharacterized protein</fullName>
    </submittedName>
</protein>
<dbReference type="Proteomes" id="UP000053859">
    <property type="component" value="Unassembled WGS sequence"/>
</dbReference>
<dbReference type="PROSITE" id="PS51257">
    <property type="entry name" value="PROKAR_LIPOPROTEIN"/>
    <property type="match status" value="1"/>
</dbReference>
<dbReference type="EMBL" id="DF968187">
    <property type="protein sequence ID" value="GAP45460.1"/>
    <property type="molecule type" value="Genomic_DNA"/>
</dbReference>